<organism evidence="1 2">
    <name type="scientific">Cetraspora pellucida</name>
    <dbReference type="NCBI Taxonomy" id="1433469"/>
    <lineage>
        <taxon>Eukaryota</taxon>
        <taxon>Fungi</taxon>
        <taxon>Fungi incertae sedis</taxon>
        <taxon>Mucoromycota</taxon>
        <taxon>Glomeromycotina</taxon>
        <taxon>Glomeromycetes</taxon>
        <taxon>Diversisporales</taxon>
        <taxon>Gigasporaceae</taxon>
        <taxon>Cetraspora</taxon>
    </lineage>
</organism>
<protein>
    <submittedName>
        <fullName evidence="1">26_t:CDS:1</fullName>
    </submittedName>
</protein>
<reference evidence="1" key="1">
    <citation type="submission" date="2021-06" db="EMBL/GenBank/DDBJ databases">
        <authorList>
            <person name="Kallberg Y."/>
            <person name="Tangrot J."/>
            <person name="Rosling A."/>
        </authorList>
    </citation>
    <scope>NUCLEOTIDE SEQUENCE</scope>
    <source>
        <strain evidence="1">28 12/20/2015</strain>
    </source>
</reference>
<feature type="non-terminal residue" evidence="1">
    <location>
        <position position="227"/>
    </location>
</feature>
<evidence type="ECO:0000313" key="2">
    <source>
        <dbReference type="Proteomes" id="UP000789366"/>
    </source>
</evidence>
<sequence length="227" mass="26573">FAAKKWDQLYHAEKTSWKGKLYTTGQRLLDKIDHQEYFLKSIPLKEEVEKNLSSKEGVNVKNNMQLSEKEGKYAAEKKKNNDNVVNPEQIMTTLEQMLGQRLPYHRKYMIYSALCVPLTSTFTLIPVIPNIPLFYNLFRLYSHYKAFKGAQYLQLIIGDKRLTPTDSSILDQIYDGIDLNNCDILDENRIHQIAHEFNVLTMDVDVKRARHQILERIKPESKEEHAK</sequence>
<proteinExistence type="predicted"/>
<gene>
    <name evidence="1" type="ORF">SPELUC_LOCUS12420</name>
</gene>
<feature type="non-terminal residue" evidence="1">
    <location>
        <position position="1"/>
    </location>
</feature>
<evidence type="ECO:0000313" key="1">
    <source>
        <dbReference type="EMBL" id="CAG8720819.1"/>
    </source>
</evidence>
<comment type="caution">
    <text evidence="1">The sequence shown here is derived from an EMBL/GenBank/DDBJ whole genome shotgun (WGS) entry which is preliminary data.</text>
</comment>
<dbReference type="EMBL" id="CAJVPW010029325">
    <property type="protein sequence ID" value="CAG8720819.1"/>
    <property type="molecule type" value="Genomic_DNA"/>
</dbReference>
<accession>A0ACA9PS28</accession>
<keyword evidence="2" id="KW-1185">Reference proteome</keyword>
<dbReference type="Proteomes" id="UP000789366">
    <property type="component" value="Unassembled WGS sequence"/>
</dbReference>
<name>A0ACA9PS28_9GLOM</name>